<dbReference type="InterPro" id="IPR014729">
    <property type="entry name" value="Rossmann-like_a/b/a_fold"/>
</dbReference>
<evidence type="ECO:0000256" key="1">
    <source>
        <dbReference type="ARBA" id="ARBA00005594"/>
    </source>
</evidence>
<dbReference type="CDD" id="cd07959">
    <property type="entry name" value="Anticodon_Ia_Leu_AEc"/>
    <property type="match status" value="1"/>
</dbReference>
<dbReference type="PANTHER" id="PTHR45794:SF1">
    <property type="entry name" value="LEUCINE--TRNA LIGASE, CYTOPLASMIC"/>
    <property type="match status" value="1"/>
</dbReference>
<evidence type="ECO:0000259" key="14">
    <source>
        <dbReference type="Pfam" id="PF24810"/>
    </source>
</evidence>
<proteinExistence type="inferred from homology"/>
<keyword evidence="5" id="KW-0067">ATP-binding</keyword>
<dbReference type="Pfam" id="PF24810">
    <property type="entry name" value="RBD_LARS1"/>
    <property type="match status" value="1"/>
</dbReference>
<evidence type="ECO:0000313" key="15">
    <source>
        <dbReference type="EMBL" id="CAH0110783.1"/>
    </source>
</evidence>
<evidence type="ECO:0000259" key="12">
    <source>
        <dbReference type="Pfam" id="PF08264"/>
    </source>
</evidence>
<evidence type="ECO:0000256" key="3">
    <source>
        <dbReference type="ARBA" id="ARBA00022598"/>
    </source>
</evidence>
<dbReference type="InterPro" id="IPR054509">
    <property type="entry name" value="LARS1_ULD"/>
</dbReference>
<dbReference type="NCBIfam" id="TIGR00395">
    <property type="entry name" value="leuS_arch"/>
    <property type="match status" value="1"/>
</dbReference>
<keyword evidence="16" id="KW-1185">Reference proteome</keyword>
<dbReference type="Pfam" id="PF22947">
    <property type="entry name" value="ULD_3"/>
    <property type="match status" value="1"/>
</dbReference>
<evidence type="ECO:0000256" key="6">
    <source>
        <dbReference type="ARBA" id="ARBA00022917"/>
    </source>
</evidence>
<organism evidence="15 16">
    <name type="scientific">Daphnia galeata</name>
    <dbReference type="NCBI Taxonomy" id="27404"/>
    <lineage>
        <taxon>Eukaryota</taxon>
        <taxon>Metazoa</taxon>
        <taxon>Ecdysozoa</taxon>
        <taxon>Arthropoda</taxon>
        <taxon>Crustacea</taxon>
        <taxon>Branchiopoda</taxon>
        <taxon>Diplostraca</taxon>
        <taxon>Cladocera</taxon>
        <taxon>Anomopoda</taxon>
        <taxon>Daphniidae</taxon>
        <taxon>Daphnia</taxon>
    </lineage>
</organism>
<dbReference type="GO" id="GO:0004823">
    <property type="term" value="F:leucine-tRNA ligase activity"/>
    <property type="evidence" value="ECO:0007669"/>
    <property type="project" value="UniProtKB-EC"/>
</dbReference>
<comment type="catalytic activity">
    <reaction evidence="9">
        <text>tRNA(Leu) + L-leucine + ATP = L-leucyl-tRNA(Leu) + AMP + diphosphate</text>
        <dbReference type="Rhea" id="RHEA:11688"/>
        <dbReference type="Rhea" id="RHEA-COMP:9613"/>
        <dbReference type="Rhea" id="RHEA-COMP:9622"/>
        <dbReference type="ChEBI" id="CHEBI:30616"/>
        <dbReference type="ChEBI" id="CHEBI:33019"/>
        <dbReference type="ChEBI" id="CHEBI:57427"/>
        <dbReference type="ChEBI" id="CHEBI:78442"/>
        <dbReference type="ChEBI" id="CHEBI:78494"/>
        <dbReference type="ChEBI" id="CHEBI:456215"/>
        <dbReference type="EC" id="6.1.1.4"/>
    </reaction>
</comment>
<comment type="caution">
    <text evidence="15">The sequence shown here is derived from an EMBL/GenBank/DDBJ whole genome shotgun (WGS) entry which is preliminary data.</text>
</comment>
<dbReference type="InterPro" id="IPR009080">
    <property type="entry name" value="tRNAsynth_Ia_anticodon-bd"/>
</dbReference>
<evidence type="ECO:0000259" key="13">
    <source>
        <dbReference type="Pfam" id="PF22947"/>
    </source>
</evidence>
<dbReference type="Pfam" id="PF08264">
    <property type="entry name" value="Anticodon_1"/>
    <property type="match status" value="1"/>
</dbReference>
<dbReference type="FunFam" id="3.90.740.10:FF:000001">
    <property type="entry name" value="Leucine--tRNA ligase, cytoplasmic"/>
    <property type="match status" value="1"/>
</dbReference>
<name>A0A8J2RYJ1_9CRUS</name>
<evidence type="ECO:0000313" key="16">
    <source>
        <dbReference type="Proteomes" id="UP000789390"/>
    </source>
</evidence>
<keyword evidence="7" id="KW-0030">Aminoacyl-tRNA synthetase</keyword>
<dbReference type="AlphaFoldDB" id="A0A8J2RYJ1"/>
<feature type="domain" description="Aminoacyl-tRNA synthetase class Ia" evidence="11">
    <location>
        <begin position="117"/>
        <end position="686"/>
    </location>
</feature>
<dbReference type="SUPFAM" id="SSF52374">
    <property type="entry name" value="Nucleotidylyl transferase"/>
    <property type="match status" value="1"/>
</dbReference>
<dbReference type="InterPro" id="IPR013155">
    <property type="entry name" value="M/V/L/I-tRNA-synth_anticd-bd"/>
</dbReference>
<dbReference type="EMBL" id="CAKKLH010000306">
    <property type="protein sequence ID" value="CAH0110783.1"/>
    <property type="molecule type" value="Genomic_DNA"/>
</dbReference>
<dbReference type="PANTHER" id="PTHR45794">
    <property type="entry name" value="LEUCYL-TRNA SYNTHETASE"/>
    <property type="match status" value="1"/>
</dbReference>
<evidence type="ECO:0000256" key="2">
    <source>
        <dbReference type="ARBA" id="ARBA00013164"/>
    </source>
</evidence>
<evidence type="ECO:0000256" key="5">
    <source>
        <dbReference type="ARBA" id="ARBA00022840"/>
    </source>
</evidence>
<feature type="region of interest" description="Disordered" evidence="10">
    <location>
        <begin position="1078"/>
        <end position="1122"/>
    </location>
</feature>
<dbReference type="Gene3D" id="1.10.730.10">
    <property type="entry name" value="Isoleucyl-tRNA Synthetase, Domain 1"/>
    <property type="match status" value="1"/>
</dbReference>
<dbReference type="OrthoDB" id="10249672at2759"/>
<keyword evidence="3" id="KW-0436">Ligase</keyword>
<keyword evidence="4" id="KW-0547">Nucleotide-binding</keyword>
<feature type="compositionally biased region" description="Low complexity" evidence="10">
    <location>
        <begin position="1078"/>
        <end position="1089"/>
    </location>
</feature>
<dbReference type="SUPFAM" id="SSF47323">
    <property type="entry name" value="Anticodon-binding domain of a subclass of class I aminoacyl-tRNA synthetases"/>
    <property type="match status" value="1"/>
</dbReference>
<dbReference type="InterPro" id="IPR055416">
    <property type="entry name" value="RBD_LARS1"/>
</dbReference>
<evidence type="ECO:0000256" key="10">
    <source>
        <dbReference type="SAM" id="MobiDB-lite"/>
    </source>
</evidence>
<gene>
    <name evidence="15" type="ORF">DGAL_LOCUS14387</name>
</gene>
<dbReference type="EC" id="6.1.1.4" evidence="2"/>
<evidence type="ECO:0000256" key="4">
    <source>
        <dbReference type="ARBA" id="ARBA00022741"/>
    </source>
</evidence>
<dbReference type="InterPro" id="IPR004493">
    <property type="entry name" value="Leu-tRNA-synth_Ia_arc/euk"/>
</dbReference>
<keyword evidence="6" id="KW-0648">Protein biosynthesis</keyword>
<dbReference type="Pfam" id="PF00133">
    <property type="entry name" value="tRNA-synt_1"/>
    <property type="match status" value="1"/>
</dbReference>
<dbReference type="Gene3D" id="3.40.50.620">
    <property type="entry name" value="HUPs"/>
    <property type="match status" value="1"/>
</dbReference>
<dbReference type="FunFam" id="1.10.730.10:FF:000020">
    <property type="entry name" value="Leucine--tRNA ligase cytoplasmic"/>
    <property type="match status" value="1"/>
</dbReference>
<comment type="similarity">
    <text evidence="1">Belongs to the class-I aminoacyl-tRNA synthetase family.</text>
</comment>
<protein>
    <recommendedName>
        <fullName evidence="2">leucine--tRNA ligase</fullName>
        <ecNumber evidence="2">6.1.1.4</ecNumber>
    </recommendedName>
    <alternativeName>
        <fullName evidence="8">Leucyl-tRNA synthetase</fullName>
    </alternativeName>
</protein>
<evidence type="ECO:0000256" key="7">
    <source>
        <dbReference type="ARBA" id="ARBA00023146"/>
    </source>
</evidence>
<feature type="domain" description="Leucine--tRNA ligase RagD-binding" evidence="14">
    <location>
        <begin position="873"/>
        <end position="945"/>
    </location>
</feature>
<evidence type="ECO:0000256" key="8">
    <source>
        <dbReference type="ARBA" id="ARBA00030520"/>
    </source>
</evidence>
<dbReference type="GO" id="GO:0006429">
    <property type="term" value="P:leucyl-tRNA aminoacylation"/>
    <property type="evidence" value="ECO:0007669"/>
    <property type="project" value="InterPro"/>
</dbReference>
<dbReference type="InterPro" id="IPR002300">
    <property type="entry name" value="aa-tRNA-synth_Ia"/>
</dbReference>
<accession>A0A8J2RYJ1</accession>
<feature type="domain" description="Methionyl/Valyl/Leucyl/Isoleucyl-tRNA synthetase anticodon-binding" evidence="12">
    <location>
        <begin position="724"/>
        <end position="831"/>
    </location>
</feature>
<evidence type="ECO:0000259" key="11">
    <source>
        <dbReference type="Pfam" id="PF00133"/>
    </source>
</evidence>
<reference evidence="15" key="1">
    <citation type="submission" date="2021-11" db="EMBL/GenBank/DDBJ databases">
        <authorList>
            <person name="Schell T."/>
        </authorList>
    </citation>
    <scope>NUCLEOTIDE SEQUENCE</scope>
    <source>
        <strain evidence="15">M5</strain>
    </source>
</reference>
<dbReference type="Proteomes" id="UP000789390">
    <property type="component" value="Unassembled WGS sequence"/>
</dbReference>
<dbReference type="SUPFAM" id="SSF50677">
    <property type="entry name" value="ValRS/IleRS/LeuRS editing domain"/>
    <property type="match status" value="1"/>
</dbReference>
<dbReference type="GO" id="GO:0005524">
    <property type="term" value="F:ATP binding"/>
    <property type="evidence" value="ECO:0007669"/>
    <property type="project" value="UniProtKB-KW"/>
</dbReference>
<dbReference type="Gene3D" id="3.90.740.10">
    <property type="entry name" value="Valyl/Leucyl/Isoleucyl-tRNA synthetase, editing domain"/>
    <property type="match status" value="1"/>
</dbReference>
<dbReference type="InterPro" id="IPR009008">
    <property type="entry name" value="Val/Leu/Ile-tRNA-synth_edit"/>
</dbReference>
<dbReference type="GO" id="GO:0002161">
    <property type="term" value="F:aminoacyl-tRNA deacylase activity"/>
    <property type="evidence" value="ECO:0007669"/>
    <property type="project" value="InterPro"/>
</dbReference>
<evidence type="ECO:0000256" key="9">
    <source>
        <dbReference type="ARBA" id="ARBA00047469"/>
    </source>
</evidence>
<feature type="domain" description="Leucine--tRNA ligase ubiquitin-like" evidence="13">
    <location>
        <begin position="998"/>
        <end position="1078"/>
    </location>
</feature>
<sequence length="1192" mass="135612">MKCDLAVGYQRLKGKKCLYPFGFHCTGMPIKACADKLKREMEQFGFPPKFPEQVEEVVEEVQDNSIPKDKSKGKKSKLVAKSGTAKYQWQIMQSLGLHDEEIKHFANAEYWLKFFPPLAKRDLMKLGLHVDWRRSFITTDVNPFYDSFVRWQFLRLRDRGHIQFGERYTIFSPKDDQPCMDHDRASGEGVGPMEYTLIKMKVCDPLPKVLQAYNNKPIYLVAATLRPETMYGQTNCWLRPDMDYIVFETKFNEIFVCTYRAALNMSFQKMTVEVGKVVVLATIKGEQILGAALQSPLASYSPIYTLPMLTIKEDKGTGIVTSVPSDSPDDYAALRDLKNKAPLREKYGIKDEMVLPFEPVPIVEVPELGNLSAVYACDRFKIQSQNDRDKLQEAKELVYLKGFYDGVLLVGPHKGKKVQDVKKVIQKEMIEAAQAVIYMEPEKTIISRSGDECVVALCDQWYLDYGKGIWRERTTEALAKTETYHDEVRKNFTATLDWLKEHACSRTYGLGTKLPWDEKWLIESLSDSTIYMAYYTVAHLLQGNTFDGRGENALGITADQMTAEVWDYIFFKEASLPKTTISQEKLNILKKEFNFWYPVDLRVSGKDLVPNHLTYFLYNHVAIWPNEPNRWPQAIRANGHLLLNSEKMSKSTGNFLTLSDAIDKFSADGMRLALADSGDSVEDANFVEAMADAGILRLYTLIEWVKECLATVDQLRDSDYTFNDQVFDHSMNLKVVETNQNYDRMLFKEALRTGFFEYQAIRDTYREISMGNVHKKLILKYIETQAVIISPICPHVAECIWELLGHKESILKARWPTVPEYDSILISAGAYLDQAAHEFRLRMKGYLASLTAKGAKKAVNLPTGKPTHGTVWIAKSYPTWQSIILTLLQERFNKDGVMPDNKWLSTELSSKPELKKSLKKVMPFVQVAKEKVATHGIRALNLTMDFDEAEVIMKNIEYLTATLDLEGLNVLFSDDPTADEKIKEDCVPGSPHITFRHEPGVSISLVNPQPLSGLFEVKLTVMQGDTPAKLASRLVKHHKQIKDPKRVSLWRFQDPILGPRKIPTSDDLERGKIQLTETTEATNSETSASPERTDNCMVTPPSGERANLDRTNTSYPPRKTPNYFLPESKREWALFPSGTLSDHSQGCKPRKDIMLRTASSRVRMAGKENVSCNSFMEPISSHAVPNEALAER</sequence>